<dbReference type="SUPFAM" id="SSF53448">
    <property type="entry name" value="Nucleotide-diphospho-sugar transferases"/>
    <property type="match status" value="1"/>
</dbReference>
<evidence type="ECO:0000259" key="2">
    <source>
        <dbReference type="Pfam" id="PF00535"/>
    </source>
</evidence>
<dbReference type="Gene3D" id="3.90.550.10">
    <property type="entry name" value="Spore Coat Polysaccharide Biosynthesis Protein SpsA, Chain A"/>
    <property type="match status" value="1"/>
</dbReference>
<keyword evidence="3" id="KW-0808">Transferase</keyword>
<evidence type="ECO:0000256" key="1">
    <source>
        <dbReference type="ARBA" id="ARBA00038494"/>
    </source>
</evidence>
<name>A0A450WSL4_9GAMM</name>
<accession>A0A450WSL4</accession>
<organism evidence="3">
    <name type="scientific">Candidatus Kentrum sp. LFY</name>
    <dbReference type="NCBI Taxonomy" id="2126342"/>
    <lineage>
        <taxon>Bacteria</taxon>
        <taxon>Pseudomonadati</taxon>
        <taxon>Pseudomonadota</taxon>
        <taxon>Gammaproteobacteria</taxon>
        <taxon>Candidatus Kentrum</taxon>
    </lineage>
</organism>
<dbReference type="PANTHER" id="PTHR43630:SF2">
    <property type="entry name" value="GLYCOSYLTRANSFERASE"/>
    <property type="match status" value="1"/>
</dbReference>
<dbReference type="PANTHER" id="PTHR43630">
    <property type="entry name" value="POLY-BETA-1,6-N-ACETYL-D-GLUCOSAMINE SYNTHASE"/>
    <property type="match status" value="1"/>
</dbReference>
<feature type="domain" description="Glycosyltransferase 2-like" evidence="2">
    <location>
        <begin position="6"/>
        <end position="131"/>
    </location>
</feature>
<gene>
    <name evidence="3" type="ORF">BECKLFY1418C_GA0070996_10662</name>
</gene>
<dbReference type="AlphaFoldDB" id="A0A450WSL4"/>
<protein>
    <submittedName>
        <fullName evidence="3">Glycosyltransferase involved in cell wall bisynthesis</fullName>
    </submittedName>
</protein>
<dbReference type="GO" id="GO:0016740">
    <property type="term" value="F:transferase activity"/>
    <property type="evidence" value="ECO:0007669"/>
    <property type="project" value="UniProtKB-KW"/>
</dbReference>
<dbReference type="InterPro" id="IPR029044">
    <property type="entry name" value="Nucleotide-diphossugar_trans"/>
</dbReference>
<dbReference type="Pfam" id="PF00535">
    <property type="entry name" value="Glycos_transf_2"/>
    <property type="match status" value="1"/>
</dbReference>
<proteinExistence type="inferred from homology"/>
<dbReference type="EMBL" id="CAADFN010000066">
    <property type="protein sequence ID" value="VFK20017.1"/>
    <property type="molecule type" value="Genomic_DNA"/>
</dbReference>
<dbReference type="InterPro" id="IPR001173">
    <property type="entry name" value="Glyco_trans_2-like"/>
</dbReference>
<reference evidence="3" key="1">
    <citation type="submission" date="2019-02" db="EMBL/GenBank/DDBJ databases">
        <authorList>
            <person name="Gruber-Vodicka R. H."/>
            <person name="Seah K. B. B."/>
        </authorList>
    </citation>
    <scope>NUCLEOTIDE SEQUENCE</scope>
    <source>
        <strain evidence="3">BECK_BY7</strain>
    </source>
</reference>
<comment type="similarity">
    <text evidence="1">Belongs to the glycosyltransferase 2 family. WaaE/KdtX subfamily.</text>
</comment>
<sequence>MKNEISLCMIIKNEVNRIAGCIEPLFDLLDKIVIVDVCSEDGTPDLLRKRFGIEVLRKRMGWKNQLCDLRNTAFDIADTPWILSLDADERMAPEVLEAFLHADHEARISGYFGPWMNYYARDEPFEDYKLFIFRKGYRMRGIIHENVQMDIRLRSQRAEWLDYLLVTHYPEERKKTEKIALRREHLENAIRFEPTWYRYHWFLGLLELMEGNRDRALWAFSIAAHANSLLFPVECLNSYMALASILARSGFADELDRELDAALAFHERVTDDFEVKVNFRLNPWLRQARKDCAAGRLDAIRTYRLAW</sequence>
<evidence type="ECO:0000313" key="3">
    <source>
        <dbReference type="EMBL" id="VFK20017.1"/>
    </source>
</evidence>